<name>A0A6G9AZG5_9BACT</name>
<protein>
    <submittedName>
        <fullName evidence="2">HigA family addiction module antidote protein</fullName>
    </submittedName>
</protein>
<dbReference type="PANTHER" id="PTHR36924">
    <property type="entry name" value="ANTITOXIN HIGA-1"/>
    <property type="match status" value="1"/>
</dbReference>
<dbReference type="EMBL" id="CP050063">
    <property type="protein sequence ID" value="QIP17810.1"/>
    <property type="molecule type" value="Genomic_DNA"/>
</dbReference>
<dbReference type="GO" id="GO:0003677">
    <property type="term" value="F:DNA binding"/>
    <property type="evidence" value="ECO:0007669"/>
    <property type="project" value="UniProtKB-KW"/>
</dbReference>
<evidence type="ECO:0000313" key="3">
    <source>
        <dbReference type="Proteomes" id="UP000501802"/>
    </source>
</evidence>
<evidence type="ECO:0000256" key="1">
    <source>
        <dbReference type="ARBA" id="ARBA00023125"/>
    </source>
</evidence>
<proteinExistence type="predicted"/>
<dbReference type="InterPro" id="IPR010982">
    <property type="entry name" value="Lambda_DNA-bd_dom_sf"/>
</dbReference>
<keyword evidence="3" id="KW-1185">Reference proteome</keyword>
<dbReference type="SUPFAM" id="SSF47413">
    <property type="entry name" value="lambda repressor-like DNA-binding domains"/>
    <property type="match status" value="1"/>
</dbReference>
<dbReference type="Gene3D" id="1.10.260.40">
    <property type="entry name" value="lambda repressor-like DNA-binding domains"/>
    <property type="match status" value="1"/>
</dbReference>
<evidence type="ECO:0000313" key="2">
    <source>
        <dbReference type="EMBL" id="QIP17810.1"/>
    </source>
</evidence>
<organism evidence="2 3">
    <name type="scientific">Spirosoma aureum</name>
    <dbReference type="NCBI Taxonomy" id="2692134"/>
    <lineage>
        <taxon>Bacteria</taxon>
        <taxon>Pseudomonadati</taxon>
        <taxon>Bacteroidota</taxon>
        <taxon>Cytophagia</taxon>
        <taxon>Cytophagales</taxon>
        <taxon>Cytophagaceae</taxon>
        <taxon>Spirosoma</taxon>
    </lineage>
</organism>
<dbReference type="PANTHER" id="PTHR36924:SF1">
    <property type="entry name" value="ANTITOXIN HIGA-1"/>
    <property type="match status" value="1"/>
</dbReference>
<keyword evidence="1" id="KW-0238">DNA-binding</keyword>
<dbReference type="InterPro" id="IPR013430">
    <property type="entry name" value="Toxin_antidote_HigA"/>
</dbReference>
<accession>A0A6G9AZG5</accession>
<reference evidence="2 3" key="1">
    <citation type="submission" date="2020-03" db="EMBL/GenBank/DDBJ databases">
        <authorList>
            <person name="Kim M.K."/>
        </authorList>
    </citation>
    <scope>NUCLEOTIDE SEQUENCE [LARGE SCALE GENOMIC DNA]</scope>
    <source>
        <strain evidence="2 3">BT328</strain>
    </source>
</reference>
<gene>
    <name evidence="2" type="ORF">G8759_14220</name>
</gene>
<sequence>MLQTYDVGHSVVKRILNEHRGGSSKMCVRLSEAFCTSSEFWLNVQRNYDLWYAERTVEFKTVQHFGRCQLVACSPLNLKKY</sequence>
<dbReference type="NCBIfam" id="TIGR02607">
    <property type="entry name" value="antidote_HigA"/>
    <property type="match status" value="1"/>
</dbReference>
<dbReference type="KEGG" id="spib:G8759_14220"/>
<dbReference type="Proteomes" id="UP000501802">
    <property type="component" value="Chromosome"/>
</dbReference>
<dbReference type="AlphaFoldDB" id="A0A6G9AZG5"/>